<dbReference type="PROSITE" id="PS51379">
    <property type="entry name" value="4FE4S_FER_2"/>
    <property type="match status" value="2"/>
</dbReference>
<dbReference type="InterPro" id="IPR017900">
    <property type="entry name" value="4Fe4S_Fe_S_CS"/>
</dbReference>
<dbReference type="FunFam" id="3.40.50.970:FF:000041">
    <property type="entry name" value="Pyruvate:ferredoxin (Flavodoxin) oxidoreductase"/>
    <property type="match status" value="1"/>
</dbReference>
<reference evidence="2" key="1">
    <citation type="submission" date="2019-08" db="EMBL/GenBank/DDBJ databases">
        <authorList>
            <person name="Kucharzyk K."/>
            <person name="Murdoch R.W."/>
            <person name="Higgins S."/>
            <person name="Loffler F."/>
        </authorList>
    </citation>
    <scope>NUCLEOTIDE SEQUENCE</scope>
</reference>
<dbReference type="Gene3D" id="3.30.70.20">
    <property type="match status" value="1"/>
</dbReference>
<dbReference type="EC" id="1.2.7.1" evidence="2"/>
<dbReference type="InterPro" id="IPR050722">
    <property type="entry name" value="Pyruvate:ferred/Flavod_OxRd"/>
</dbReference>
<dbReference type="GO" id="GO:0006979">
    <property type="term" value="P:response to oxidative stress"/>
    <property type="evidence" value="ECO:0007669"/>
    <property type="project" value="TreeGrafter"/>
</dbReference>
<dbReference type="Gene3D" id="3.40.50.970">
    <property type="match status" value="1"/>
</dbReference>
<dbReference type="FunFam" id="3.30.70.20:FF:000022">
    <property type="entry name" value="Pyruvate:ferredoxin (Flavodoxin) oxidoreductase"/>
    <property type="match status" value="1"/>
</dbReference>
<dbReference type="PROSITE" id="PS00198">
    <property type="entry name" value="4FE4S_FER_1"/>
    <property type="match status" value="1"/>
</dbReference>
<name>A0A644Y4J4_9ZZZZ</name>
<dbReference type="GO" id="GO:0030976">
    <property type="term" value="F:thiamine pyrophosphate binding"/>
    <property type="evidence" value="ECO:0007669"/>
    <property type="project" value="InterPro"/>
</dbReference>
<dbReference type="GO" id="GO:0019164">
    <property type="term" value="F:pyruvate synthase activity"/>
    <property type="evidence" value="ECO:0007669"/>
    <property type="project" value="UniProtKB-EC"/>
</dbReference>
<feature type="domain" description="4Fe-4S ferredoxin-type" evidence="1">
    <location>
        <begin position="77"/>
        <end position="108"/>
    </location>
</feature>
<protein>
    <submittedName>
        <fullName evidence="2">Pyruvate synthase</fullName>
        <ecNumber evidence="2">1.2.7.1</ecNumber>
    </submittedName>
</protein>
<sequence length="514" mass="56831">MEDGAFPLGTTAYEKRGIAPTIPEWQIDNCIQCGQCSYVCPHATVRLFLLDEEEQKRAPESYRTKAALGKNLGAYQLRVQISPLDCTGCGNCAQICPAKEKALVMKPAEPQIEAEKDHWEFSMTLREKSNLANRFTVKGSQLIRPLMEFNGACPGCGETPYIRLLTQLFGERMMIANATGCSSIWGASAPSIPYTTNASGRGPAWANSLFEDNAEFGYGMFLGAGQIRERLKGLAREATADESLGGEIRSALKNWLDANEDAASQENSEEIRRLLALSENSDQPLLQRVSELSDYLDKRSYWFIGGDGWAYDIGYGGLDHVLSTGADVNLFVMDTEVYSNTGGQASKSTPVGAVAKFAFDGKATNKKNLGLMAATYGNVYVAQIAMGADFNQTIRAMKEAESYPGPSLLIAYAPCINHGIQTGMATSIMEEKEAVEAGYWHLYRYYPRLKGQGQNPFQLDSKEPSGSYQEFLRGEIRYSQLENTFPEIAKKLFDQSEQFAKERFKMYQAMKNGK</sequence>
<accession>A0A644Y4J4</accession>
<organism evidence="2">
    <name type="scientific">bioreactor metagenome</name>
    <dbReference type="NCBI Taxonomy" id="1076179"/>
    <lineage>
        <taxon>unclassified sequences</taxon>
        <taxon>metagenomes</taxon>
        <taxon>ecological metagenomes</taxon>
    </lineage>
</organism>
<dbReference type="SUPFAM" id="SSF52518">
    <property type="entry name" value="Thiamin diphosphate-binding fold (THDP-binding)"/>
    <property type="match status" value="1"/>
</dbReference>
<dbReference type="PANTHER" id="PTHR32154">
    <property type="entry name" value="PYRUVATE-FLAVODOXIN OXIDOREDUCTASE-RELATED"/>
    <property type="match status" value="1"/>
</dbReference>
<keyword evidence="2" id="KW-0560">Oxidoreductase</keyword>
<keyword evidence="2" id="KW-0670">Pyruvate</keyword>
<dbReference type="Pfam" id="PF02775">
    <property type="entry name" value="TPP_enzyme_C"/>
    <property type="match status" value="1"/>
</dbReference>
<comment type="caution">
    <text evidence="2">The sequence shown here is derived from an EMBL/GenBank/DDBJ whole genome shotgun (WGS) entry which is preliminary data.</text>
</comment>
<dbReference type="EMBL" id="VSSQ01004044">
    <property type="protein sequence ID" value="MPM23485.1"/>
    <property type="molecule type" value="Genomic_DNA"/>
</dbReference>
<dbReference type="Pfam" id="PF12838">
    <property type="entry name" value="Fer4_7"/>
    <property type="match status" value="1"/>
</dbReference>
<dbReference type="SUPFAM" id="SSF54862">
    <property type="entry name" value="4Fe-4S ferredoxins"/>
    <property type="match status" value="1"/>
</dbReference>
<feature type="domain" description="4Fe-4S ferredoxin-type" evidence="1">
    <location>
        <begin position="21"/>
        <end position="50"/>
    </location>
</feature>
<dbReference type="PANTHER" id="PTHR32154:SF0">
    <property type="entry name" value="PYRUVATE-FLAVODOXIN OXIDOREDUCTASE-RELATED"/>
    <property type="match status" value="1"/>
</dbReference>
<dbReference type="AlphaFoldDB" id="A0A644Y4J4"/>
<evidence type="ECO:0000259" key="1">
    <source>
        <dbReference type="PROSITE" id="PS51379"/>
    </source>
</evidence>
<proteinExistence type="predicted"/>
<dbReference type="InterPro" id="IPR011766">
    <property type="entry name" value="TPP_enzyme_TPP-bd"/>
</dbReference>
<dbReference type="InterPro" id="IPR017896">
    <property type="entry name" value="4Fe4S_Fe-S-bd"/>
</dbReference>
<gene>
    <name evidence="2" type="primary">por_20</name>
    <name evidence="2" type="ORF">SDC9_69959</name>
</gene>
<evidence type="ECO:0000313" key="2">
    <source>
        <dbReference type="EMBL" id="MPM23485.1"/>
    </source>
</evidence>
<dbReference type="CDD" id="cd03377">
    <property type="entry name" value="TPP_PFOR_PNO"/>
    <property type="match status" value="1"/>
</dbReference>
<dbReference type="InterPro" id="IPR029061">
    <property type="entry name" value="THDP-binding"/>
</dbReference>